<evidence type="ECO:0000313" key="2">
    <source>
        <dbReference type="Proteomes" id="UP000789366"/>
    </source>
</evidence>
<gene>
    <name evidence="1" type="ORF">SPELUC_LOCUS1432</name>
</gene>
<organism evidence="1 2">
    <name type="scientific">Cetraspora pellucida</name>
    <dbReference type="NCBI Taxonomy" id="1433469"/>
    <lineage>
        <taxon>Eukaryota</taxon>
        <taxon>Fungi</taxon>
        <taxon>Fungi incertae sedis</taxon>
        <taxon>Mucoromycota</taxon>
        <taxon>Glomeromycotina</taxon>
        <taxon>Glomeromycetes</taxon>
        <taxon>Diversisporales</taxon>
        <taxon>Gigasporaceae</taxon>
        <taxon>Cetraspora</taxon>
    </lineage>
</organism>
<proteinExistence type="predicted"/>
<sequence length="84" mass="10087">MRTRKQTQGSSRGGKKKLKEKNRKLRDELEKERLKAENKQLEEELRQMKEEQQQPPKERERGVYKLPLSNKQKCLLDKLILTPN</sequence>
<comment type="caution">
    <text evidence="1">The sequence shown here is derived from an EMBL/GenBank/DDBJ whole genome shotgun (WGS) entry which is preliminary data.</text>
</comment>
<reference evidence="1" key="1">
    <citation type="submission" date="2021-06" db="EMBL/GenBank/DDBJ databases">
        <authorList>
            <person name="Kallberg Y."/>
            <person name="Tangrot J."/>
            <person name="Rosling A."/>
        </authorList>
    </citation>
    <scope>NUCLEOTIDE SEQUENCE</scope>
    <source>
        <strain evidence="1">28 12/20/2015</strain>
    </source>
</reference>
<dbReference type="EMBL" id="CAJVPW010000767">
    <property type="protein sequence ID" value="CAG8465046.1"/>
    <property type="molecule type" value="Genomic_DNA"/>
</dbReference>
<name>A0ACA9KCJ1_9GLOM</name>
<evidence type="ECO:0000313" key="1">
    <source>
        <dbReference type="EMBL" id="CAG8465046.1"/>
    </source>
</evidence>
<dbReference type="Proteomes" id="UP000789366">
    <property type="component" value="Unassembled WGS sequence"/>
</dbReference>
<keyword evidence="2" id="KW-1185">Reference proteome</keyword>
<protein>
    <submittedName>
        <fullName evidence="1">11359_t:CDS:1</fullName>
    </submittedName>
</protein>
<accession>A0ACA9KCJ1</accession>